<feature type="signal peptide" evidence="3">
    <location>
        <begin position="1"/>
        <end position="25"/>
    </location>
</feature>
<evidence type="ECO:0000313" key="5">
    <source>
        <dbReference type="EMBL" id="MFH7564890.1"/>
    </source>
</evidence>
<dbReference type="EMBL" id="JBGFTR010000007">
    <property type="protein sequence ID" value="MFH7564890.1"/>
    <property type="molecule type" value="Genomic_DNA"/>
</dbReference>
<feature type="coiled-coil region" evidence="1">
    <location>
        <begin position="61"/>
        <end position="95"/>
    </location>
</feature>
<comment type="caution">
    <text evidence="5">The sequence shown here is derived from an EMBL/GenBank/DDBJ whole genome shotgun (WGS) entry which is preliminary data.</text>
</comment>
<proteinExistence type="predicted"/>
<feature type="region of interest" description="Disordered" evidence="2">
    <location>
        <begin position="25"/>
        <end position="48"/>
    </location>
</feature>
<name>A0ABW7P0P8_9GAMM</name>
<dbReference type="Proteomes" id="UP001610706">
    <property type="component" value="Unassembled WGS sequence"/>
</dbReference>
<feature type="compositionally biased region" description="Low complexity" evidence="2">
    <location>
        <begin position="25"/>
        <end position="40"/>
    </location>
</feature>
<organism evidence="5 6">
    <name type="scientific">Oceanimonas smirnovii</name>
    <dbReference type="NCBI Taxonomy" id="264574"/>
    <lineage>
        <taxon>Bacteria</taxon>
        <taxon>Pseudomonadati</taxon>
        <taxon>Pseudomonadota</taxon>
        <taxon>Gammaproteobacteria</taxon>
        <taxon>Aeromonadales</taxon>
        <taxon>Aeromonadaceae</taxon>
        <taxon>Oceanimonas</taxon>
    </lineage>
</organism>
<evidence type="ECO:0000256" key="2">
    <source>
        <dbReference type="SAM" id="MobiDB-lite"/>
    </source>
</evidence>
<reference evidence="5 6" key="1">
    <citation type="submission" date="2024-08" db="EMBL/GenBank/DDBJ databases">
        <title>Oceanimonas smirnovii Genome sequencing and assembly.</title>
        <authorList>
            <person name="Tang B."/>
        </authorList>
    </citation>
    <scope>NUCLEOTIDE SEQUENCE [LARGE SCALE GENOMIC DNA]</scope>
    <source>
        <strain evidence="5 6">OS2020-119</strain>
    </source>
</reference>
<evidence type="ECO:0000259" key="4">
    <source>
        <dbReference type="Pfam" id="PF13767"/>
    </source>
</evidence>
<keyword evidence="6" id="KW-1185">Reference proteome</keyword>
<keyword evidence="3" id="KW-0732">Signal</keyword>
<dbReference type="Pfam" id="PF13767">
    <property type="entry name" value="DUF4168"/>
    <property type="match status" value="1"/>
</dbReference>
<evidence type="ECO:0000256" key="1">
    <source>
        <dbReference type="SAM" id="Coils"/>
    </source>
</evidence>
<sequence>MTKLKTLTTAIAFATFGMTATAAMAQQAPAPQTSAPAQQFEQGQAAAPVTDGELKKFVKANEEVAQIRDEFSQKLNQEQDQQKAQELQMQAQEEMMKAVEKHDLDAPTYNAIAARLQTDPELQDRASALQ</sequence>
<evidence type="ECO:0000256" key="3">
    <source>
        <dbReference type="SAM" id="SignalP"/>
    </source>
</evidence>
<protein>
    <submittedName>
        <fullName evidence="5">DUF4168 domain-containing protein</fullName>
    </submittedName>
</protein>
<feature type="domain" description="DUF4168" evidence="4">
    <location>
        <begin position="51"/>
        <end position="125"/>
    </location>
</feature>
<evidence type="ECO:0000313" key="6">
    <source>
        <dbReference type="Proteomes" id="UP001610706"/>
    </source>
</evidence>
<gene>
    <name evidence="5" type="ORF">AB9R89_06065</name>
</gene>
<dbReference type="InterPro" id="IPR025433">
    <property type="entry name" value="DUF4168"/>
</dbReference>
<keyword evidence="1" id="KW-0175">Coiled coil</keyword>
<accession>A0ABW7P0P8</accession>
<dbReference type="RefSeq" id="WP_395535767.1">
    <property type="nucleotide sequence ID" value="NZ_CP166302.1"/>
</dbReference>
<feature type="chain" id="PRO_5046127370" evidence="3">
    <location>
        <begin position="26"/>
        <end position="130"/>
    </location>
</feature>